<feature type="compositionally biased region" description="Low complexity" evidence="1">
    <location>
        <begin position="264"/>
        <end position="282"/>
    </location>
</feature>
<accession>A0A1L9RPX9</accession>
<dbReference type="RefSeq" id="XP_040690665.1">
    <property type="nucleotide sequence ID" value="XM_040834922.1"/>
</dbReference>
<dbReference type="EMBL" id="KV878211">
    <property type="protein sequence ID" value="OJJ36989.1"/>
    <property type="molecule type" value="Genomic_DNA"/>
</dbReference>
<dbReference type="GeneID" id="63750770"/>
<dbReference type="VEuPathDB" id="FungiDB:ASPWEDRAFT_38634"/>
<proteinExistence type="predicted"/>
<dbReference type="OrthoDB" id="341259at2759"/>
<protein>
    <submittedName>
        <fullName evidence="2">Uncharacterized protein</fullName>
    </submittedName>
</protein>
<dbReference type="AlphaFoldDB" id="A0A1L9RPX9"/>
<sequence length="282" mass="32310">MVYEALVFEESRGGFKQPTCVMSMMELILGIATGPFMRKTSFEGNKIITKEAMEIFRESIRYVADSEIQLFNSFENSLDPKNNKNGNGSNAALNPWHNLHEETKFLREIKDIQDELKILRTLAEAQETVWNQTFDDDHFKDRSICTPMSVKAEVDRMIEEADKTHDSVGYPYSTSSEVSLTVTDQHAARLEAETSRHDRRPARPRAEQNRHCLYRRDHCLSPPFLPDFGLCLEYIRLSPCRKQCRIRRLVDMKNQLASQSAYPSSSSSSHSTSTLSTSTTTR</sequence>
<keyword evidence="3" id="KW-1185">Reference proteome</keyword>
<organism evidence="2 3">
    <name type="scientific">Aspergillus wentii DTO 134E9</name>
    <dbReference type="NCBI Taxonomy" id="1073089"/>
    <lineage>
        <taxon>Eukaryota</taxon>
        <taxon>Fungi</taxon>
        <taxon>Dikarya</taxon>
        <taxon>Ascomycota</taxon>
        <taxon>Pezizomycotina</taxon>
        <taxon>Eurotiomycetes</taxon>
        <taxon>Eurotiomycetidae</taxon>
        <taxon>Eurotiales</taxon>
        <taxon>Aspergillaceae</taxon>
        <taxon>Aspergillus</taxon>
        <taxon>Aspergillus subgen. Cremei</taxon>
    </lineage>
</organism>
<dbReference type="Proteomes" id="UP000184383">
    <property type="component" value="Unassembled WGS sequence"/>
</dbReference>
<gene>
    <name evidence="2" type="ORF">ASPWEDRAFT_38634</name>
</gene>
<feature type="region of interest" description="Disordered" evidence="1">
    <location>
        <begin position="259"/>
        <end position="282"/>
    </location>
</feature>
<reference evidence="3" key="1">
    <citation type="journal article" date="2017" name="Genome Biol.">
        <title>Comparative genomics reveals high biological diversity and specific adaptations in the industrially and medically important fungal genus Aspergillus.</title>
        <authorList>
            <person name="de Vries R.P."/>
            <person name="Riley R."/>
            <person name="Wiebenga A."/>
            <person name="Aguilar-Osorio G."/>
            <person name="Amillis S."/>
            <person name="Uchima C.A."/>
            <person name="Anderluh G."/>
            <person name="Asadollahi M."/>
            <person name="Askin M."/>
            <person name="Barry K."/>
            <person name="Battaglia E."/>
            <person name="Bayram O."/>
            <person name="Benocci T."/>
            <person name="Braus-Stromeyer S.A."/>
            <person name="Caldana C."/>
            <person name="Canovas D."/>
            <person name="Cerqueira G.C."/>
            <person name="Chen F."/>
            <person name="Chen W."/>
            <person name="Choi C."/>
            <person name="Clum A."/>
            <person name="Dos Santos R.A."/>
            <person name="Damasio A.R."/>
            <person name="Diallinas G."/>
            <person name="Emri T."/>
            <person name="Fekete E."/>
            <person name="Flipphi M."/>
            <person name="Freyberg S."/>
            <person name="Gallo A."/>
            <person name="Gournas C."/>
            <person name="Habgood R."/>
            <person name="Hainaut M."/>
            <person name="Harispe M.L."/>
            <person name="Henrissat B."/>
            <person name="Hilden K.S."/>
            <person name="Hope R."/>
            <person name="Hossain A."/>
            <person name="Karabika E."/>
            <person name="Karaffa L."/>
            <person name="Karanyi Z."/>
            <person name="Krasevec N."/>
            <person name="Kuo A."/>
            <person name="Kusch H."/>
            <person name="LaButti K."/>
            <person name="Lagendijk E.L."/>
            <person name="Lapidus A."/>
            <person name="Levasseur A."/>
            <person name="Lindquist E."/>
            <person name="Lipzen A."/>
            <person name="Logrieco A.F."/>
            <person name="MacCabe A."/>
            <person name="Maekelae M.R."/>
            <person name="Malavazi I."/>
            <person name="Melin P."/>
            <person name="Meyer V."/>
            <person name="Mielnichuk N."/>
            <person name="Miskei M."/>
            <person name="Molnar A.P."/>
            <person name="Mule G."/>
            <person name="Ngan C.Y."/>
            <person name="Orejas M."/>
            <person name="Orosz E."/>
            <person name="Ouedraogo J.P."/>
            <person name="Overkamp K.M."/>
            <person name="Park H.-S."/>
            <person name="Perrone G."/>
            <person name="Piumi F."/>
            <person name="Punt P.J."/>
            <person name="Ram A.F."/>
            <person name="Ramon A."/>
            <person name="Rauscher S."/>
            <person name="Record E."/>
            <person name="Riano-Pachon D.M."/>
            <person name="Robert V."/>
            <person name="Roehrig J."/>
            <person name="Ruller R."/>
            <person name="Salamov A."/>
            <person name="Salih N.S."/>
            <person name="Samson R.A."/>
            <person name="Sandor E."/>
            <person name="Sanguinetti M."/>
            <person name="Schuetze T."/>
            <person name="Sepcic K."/>
            <person name="Shelest E."/>
            <person name="Sherlock G."/>
            <person name="Sophianopoulou V."/>
            <person name="Squina F.M."/>
            <person name="Sun H."/>
            <person name="Susca A."/>
            <person name="Todd R.B."/>
            <person name="Tsang A."/>
            <person name="Unkles S.E."/>
            <person name="van de Wiele N."/>
            <person name="van Rossen-Uffink D."/>
            <person name="Oliveira J.V."/>
            <person name="Vesth T.C."/>
            <person name="Visser J."/>
            <person name="Yu J.-H."/>
            <person name="Zhou M."/>
            <person name="Andersen M.R."/>
            <person name="Archer D.B."/>
            <person name="Baker S.E."/>
            <person name="Benoit I."/>
            <person name="Brakhage A.A."/>
            <person name="Braus G.H."/>
            <person name="Fischer R."/>
            <person name="Frisvad J.C."/>
            <person name="Goldman G.H."/>
            <person name="Houbraken J."/>
            <person name="Oakley B."/>
            <person name="Pocsi I."/>
            <person name="Scazzocchio C."/>
            <person name="Seiboth B."/>
            <person name="vanKuyk P.A."/>
            <person name="Wortman J."/>
            <person name="Dyer P.S."/>
            <person name="Grigoriev I.V."/>
        </authorList>
    </citation>
    <scope>NUCLEOTIDE SEQUENCE [LARGE SCALE GENOMIC DNA]</scope>
    <source>
        <strain evidence="3">DTO 134E9</strain>
    </source>
</reference>
<evidence type="ECO:0000313" key="2">
    <source>
        <dbReference type="EMBL" id="OJJ36989.1"/>
    </source>
</evidence>
<evidence type="ECO:0000313" key="3">
    <source>
        <dbReference type="Proteomes" id="UP000184383"/>
    </source>
</evidence>
<dbReference type="STRING" id="1073089.A0A1L9RPX9"/>
<name>A0A1L9RPX9_ASPWE</name>
<evidence type="ECO:0000256" key="1">
    <source>
        <dbReference type="SAM" id="MobiDB-lite"/>
    </source>
</evidence>